<dbReference type="PROSITE" id="PS00028">
    <property type="entry name" value="ZINC_FINGER_C2H2_1"/>
    <property type="match status" value="2"/>
</dbReference>
<dbReference type="SUPFAM" id="SSF57667">
    <property type="entry name" value="beta-beta-alpha zinc fingers"/>
    <property type="match status" value="1"/>
</dbReference>
<evidence type="ECO:0000256" key="4">
    <source>
        <dbReference type="ARBA" id="ARBA00022833"/>
    </source>
</evidence>
<evidence type="ECO:0000256" key="9">
    <source>
        <dbReference type="SAM" id="MobiDB-lite"/>
    </source>
</evidence>
<evidence type="ECO:0000256" key="6">
    <source>
        <dbReference type="ARBA" id="ARBA00023163"/>
    </source>
</evidence>
<dbReference type="EMBL" id="JAVHNS010000016">
    <property type="protein sequence ID" value="KAK6333815.1"/>
    <property type="molecule type" value="Genomic_DNA"/>
</dbReference>
<keyword evidence="12" id="KW-1185">Reference proteome</keyword>
<dbReference type="PROSITE" id="PS50157">
    <property type="entry name" value="ZINC_FINGER_C2H2_2"/>
    <property type="match status" value="2"/>
</dbReference>
<evidence type="ECO:0000256" key="8">
    <source>
        <dbReference type="PROSITE-ProRule" id="PRU00042"/>
    </source>
</evidence>
<gene>
    <name evidence="11" type="ORF">TWF730_003998</name>
</gene>
<keyword evidence="3 8" id="KW-0863">Zinc-finger</keyword>
<feature type="domain" description="C2H2-type" evidence="10">
    <location>
        <begin position="599"/>
        <end position="629"/>
    </location>
</feature>
<keyword evidence="2" id="KW-0479">Metal-binding</keyword>
<evidence type="ECO:0000256" key="5">
    <source>
        <dbReference type="ARBA" id="ARBA00023015"/>
    </source>
</evidence>
<dbReference type="AlphaFoldDB" id="A0AAV9U1S4"/>
<dbReference type="GO" id="GO:0005634">
    <property type="term" value="C:nucleus"/>
    <property type="evidence" value="ECO:0007669"/>
    <property type="project" value="UniProtKB-SubCell"/>
</dbReference>
<sequence>MEGLGDFGDSLMIDLDNRNPIPLLQEDFDIDTWLTLSTFTAPAAAASEFIPEIPISNNFNSNIDVSTTLPTYDLGQAGVDDYTLTKEQTDLLSFIEAFPFNTQEGYPLQLQDLAAPPPVSEPSPSSHASNSRQELTEQSVILERYVRASSEDESEAPFSAIERHISNQTAMSPHATSSESPIALETTRFVGFEVDPTAEYDVTDGSSLCSNTSNVSHISRANCLRILGRLSIDVDIPESQTPNRTPSICSIRSSSSLTSDACSIRTSTTSTSSRAPSRRKRTMTNSHKISRRTSKSENRFFCTFCGTSFSTKSTWKRHEESIHLMLKTWTCSPHGIFVSMQPKNVLGTGAAKALECGYNTCWFCNIDKDATNIPFSFGQMHNLQTSRDVPDKFTSMTCFSLEQHCFSHPNARTCHENSVAEKTFIRFDHFARHLRDAHNIDGLKTTFEANHESKEDPLHGVFQVLPGPANSRCGFCGETFSTWSDRVHHISHEFWWKKRRMEEWTGDWGFDREWMARLQDARLPEDFTGGGGSESPEAMMVGTGDDGRMQLDIIPRPGTPSPMEIIGKPPTSILDTIEAFQQENLEPGPLRESSRHGRFPCVVPGCQKSFCLRKDLQRHHKTIHATNKPEFCCPVPDCKRYVNGFTRKDNLKYHIMQLHIDPNAPCFGAMQKILKAL</sequence>
<dbReference type="InterPro" id="IPR051061">
    <property type="entry name" value="Zinc_finger_trans_reg"/>
</dbReference>
<keyword evidence="4" id="KW-0862">Zinc</keyword>
<accession>A0AAV9U1S4</accession>
<feature type="compositionally biased region" description="Low complexity" evidence="9">
    <location>
        <begin position="122"/>
        <end position="131"/>
    </location>
</feature>
<dbReference type="InterPro" id="IPR013087">
    <property type="entry name" value="Znf_C2H2_type"/>
</dbReference>
<dbReference type="InterPro" id="IPR036236">
    <property type="entry name" value="Znf_C2H2_sf"/>
</dbReference>
<dbReference type="SMART" id="SM00355">
    <property type="entry name" value="ZnF_C2H2"/>
    <property type="match status" value="4"/>
</dbReference>
<dbReference type="PANTHER" id="PTHR46179">
    <property type="entry name" value="ZINC FINGER PROTEIN"/>
    <property type="match status" value="1"/>
</dbReference>
<dbReference type="Pfam" id="PF00096">
    <property type="entry name" value="zf-C2H2"/>
    <property type="match status" value="1"/>
</dbReference>
<dbReference type="GO" id="GO:0006357">
    <property type="term" value="P:regulation of transcription by RNA polymerase II"/>
    <property type="evidence" value="ECO:0007669"/>
    <property type="project" value="TreeGrafter"/>
</dbReference>
<name>A0AAV9U1S4_9PEZI</name>
<evidence type="ECO:0000256" key="3">
    <source>
        <dbReference type="ARBA" id="ARBA00022771"/>
    </source>
</evidence>
<evidence type="ECO:0000256" key="7">
    <source>
        <dbReference type="ARBA" id="ARBA00023242"/>
    </source>
</evidence>
<keyword evidence="6" id="KW-0804">Transcription</keyword>
<evidence type="ECO:0000259" key="10">
    <source>
        <dbReference type="PROSITE" id="PS50157"/>
    </source>
</evidence>
<dbReference type="GO" id="GO:0008270">
    <property type="term" value="F:zinc ion binding"/>
    <property type="evidence" value="ECO:0007669"/>
    <property type="project" value="UniProtKB-KW"/>
</dbReference>
<keyword evidence="7" id="KW-0539">Nucleus</keyword>
<protein>
    <recommendedName>
        <fullName evidence="10">C2H2-type domain-containing protein</fullName>
    </recommendedName>
</protein>
<feature type="compositionally biased region" description="Low complexity" evidence="9">
    <location>
        <begin position="265"/>
        <end position="275"/>
    </location>
</feature>
<keyword evidence="5" id="KW-0805">Transcription regulation</keyword>
<comment type="subcellular location">
    <subcellularLocation>
        <location evidence="1">Nucleus</location>
    </subcellularLocation>
</comment>
<feature type="region of interest" description="Disordered" evidence="9">
    <location>
        <begin position="112"/>
        <end position="136"/>
    </location>
</feature>
<dbReference type="Proteomes" id="UP001373714">
    <property type="component" value="Unassembled WGS sequence"/>
</dbReference>
<reference evidence="11 12" key="1">
    <citation type="submission" date="2019-10" db="EMBL/GenBank/DDBJ databases">
        <authorList>
            <person name="Palmer J.M."/>
        </authorList>
    </citation>
    <scope>NUCLEOTIDE SEQUENCE [LARGE SCALE GENOMIC DNA]</scope>
    <source>
        <strain evidence="11 12">TWF730</strain>
    </source>
</reference>
<evidence type="ECO:0000313" key="11">
    <source>
        <dbReference type="EMBL" id="KAK6333815.1"/>
    </source>
</evidence>
<evidence type="ECO:0000256" key="1">
    <source>
        <dbReference type="ARBA" id="ARBA00004123"/>
    </source>
</evidence>
<evidence type="ECO:0000256" key="2">
    <source>
        <dbReference type="ARBA" id="ARBA00022723"/>
    </source>
</evidence>
<feature type="domain" description="C2H2-type" evidence="10">
    <location>
        <begin position="300"/>
        <end position="328"/>
    </location>
</feature>
<dbReference type="Gene3D" id="3.30.160.60">
    <property type="entry name" value="Classic Zinc Finger"/>
    <property type="match status" value="2"/>
</dbReference>
<evidence type="ECO:0000313" key="12">
    <source>
        <dbReference type="Proteomes" id="UP001373714"/>
    </source>
</evidence>
<feature type="compositionally biased region" description="Basic residues" evidence="9">
    <location>
        <begin position="276"/>
        <end position="290"/>
    </location>
</feature>
<organism evidence="11 12">
    <name type="scientific">Orbilia blumenaviensis</name>
    <dbReference type="NCBI Taxonomy" id="1796055"/>
    <lineage>
        <taxon>Eukaryota</taxon>
        <taxon>Fungi</taxon>
        <taxon>Dikarya</taxon>
        <taxon>Ascomycota</taxon>
        <taxon>Pezizomycotina</taxon>
        <taxon>Orbiliomycetes</taxon>
        <taxon>Orbiliales</taxon>
        <taxon>Orbiliaceae</taxon>
        <taxon>Orbilia</taxon>
    </lineage>
</organism>
<dbReference type="PANTHER" id="PTHR46179:SF13">
    <property type="entry name" value="C2H2-TYPE DOMAIN-CONTAINING PROTEIN"/>
    <property type="match status" value="1"/>
</dbReference>
<comment type="caution">
    <text evidence="11">The sequence shown here is derived from an EMBL/GenBank/DDBJ whole genome shotgun (WGS) entry which is preliminary data.</text>
</comment>
<feature type="region of interest" description="Disordered" evidence="9">
    <location>
        <begin position="265"/>
        <end position="290"/>
    </location>
</feature>
<proteinExistence type="predicted"/>